<dbReference type="KEGG" id="amim:MIM_c17840"/>
<feature type="short sequence motif" description="'KMSKS' region" evidence="11">
    <location>
        <begin position="555"/>
        <end position="559"/>
    </location>
</feature>
<dbReference type="InterPro" id="IPR010978">
    <property type="entry name" value="tRNA-bd_arm"/>
</dbReference>
<feature type="short sequence motif" description="'HIGH' region" evidence="11">
    <location>
        <begin position="57"/>
        <end position="67"/>
    </location>
</feature>
<feature type="coiled-coil region" evidence="11">
    <location>
        <begin position="879"/>
        <end position="941"/>
    </location>
</feature>
<dbReference type="PANTHER" id="PTHR11946:SF93">
    <property type="entry name" value="VALINE--TRNA LIGASE, CHLOROPLASTIC_MITOCHONDRIAL 2"/>
    <property type="match status" value="1"/>
</dbReference>
<dbReference type="GO" id="GO:0006438">
    <property type="term" value="P:valyl-tRNA aminoacylation"/>
    <property type="evidence" value="ECO:0007669"/>
    <property type="project" value="UniProtKB-UniRule"/>
</dbReference>
<dbReference type="Gene3D" id="3.90.740.10">
    <property type="entry name" value="Valyl/Leucyl/Isoleucyl-tRNA synthetase, editing domain"/>
    <property type="match status" value="1"/>
</dbReference>
<dbReference type="InterPro" id="IPR019499">
    <property type="entry name" value="Val-tRNA_synth_tRNA-bd"/>
</dbReference>
<dbReference type="FunFam" id="3.90.740.10:FF:000005">
    <property type="entry name" value="Valine--tRNA ligase, mitochondrial"/>
    <property type="match status" value="1"/>
</dbReference>
<keyword evidence="4 11" id="KW-0547">Nucleotide-binding</keyword>
<comment type="subcellular location">
    <subcellularLocation>
        <location evidence="1 11">Cytoplasm</location>
    </subcellularLocation>
</comment>
<evidence type="ECO:0000259" key="13">
    <source>
        <dbReference type="Pfam" id="PF08264"/>
    </source>
</evidence>
<dbReference type="FunFam" id="3.40.50.620:FF:000078">
    <property type="entry name" value="Valine--tRNA ligase, mitochondrial"/>
    <property type="match status" value="1"/>
</dbReference>
<dbReference type="STRING" id="1247726.MIM_c17840"/>
<keyword evidence="6 11" id="KW-0648">Protein biosynthesis</keyword>
<dbReference type="GO" id="GO:0002161">
    <property type="term" value="F:aminoacyl-tRNA deacylase activity"/>
    <property type="evidence" value="ECO:0007669"/>
    <property type="project" value="InterPro"/>
</dbReference>
<evidence type="ECO:0000256" key="11">
    <source>
        <dbReference type="HAMAP-Rule" id="MF_02004"/>
    </source>
</evidence>
<dbReference type="SUPFAM" id="SSF46589">
    <property type="entry name" value="tRNA-binding arm"/>
    <property type="match status" value="1"/>
</dbReference>
<feature type="binding site" evidence="11">
    <location>
        <position position="558"/>
    </location>
    <ligand>
        <name>ATP</name>
        <dbReference type="ChEBI" id="CHEBI:30616"/>
    </ligand>
</feature>
<evidence type="ECO:0000256" key="4">
    <source>
        <dbReference type="ARBA" id="ARBA00022741"/>
    </source>
</evidence>
<comment type="similarity">
    <text evidence="10 11">Belongs to the class-I aminoacyl-tRNA synthetase family. ValS type 1 subfamily.</text>
</comment>
<evidence type="ECO:0000256" key="9">
    <source>
        <dbReference type="ARBA" id="ARBA00047552"/>
    </source>
</evidence>
<dbReference type="OrthoDB" id="9810365at2"/>
<evidence type="ECO:0000256" key="3">
    <source>
        <dbReference type="ARBA" id="ARBA00022598"/>
    </source>
</evidence>
<dbReference type="InterPro" id="IPR009080">
    <property type="entry name" value="tRNAsynth_Ia_anticodon-bd"/>
</dbReference>
<evidence type="ECO:0000256" key="10">
    <source>
        <dbReference type="ARBA" id="ARBA00060830"/>
    </source>
</evidence>
<evidence type="ECO:0000259" key="14">
    <source>
        <dbReference type="Pfam" id="PF10458"/>
    </source>
</evidence>
<keyword evidence="3 11" id="KW-0436">Ligase</keyword>
<sequence length="946" mass="107245">MTQTPAPDELPKSFEPKELERTWYQEWERMGVFRAGRHTSTNAPESGEPYTIQFPPPNVTGTLHMGHAFNHTIMDGLTRYHRMLGCDTVLVPGTDHAGIATQIVVERQLDAQKTTRHDLGREAFIKRVWEWKEQSGNTITAQVRRLGASADWPREYFTMDSQMSLGVVETFVRLHEQGLIYRGKRLVNWDPILGTAVSDLEVESQEEDGFLWHIRYPLTEPVNGLEYLVVATTRPETMLGDVAVMVHPEDERYSHLIGKSVRLPLCDRDIPIIADDYVDREFGTGVVKVTPAHDFNDYAVGQRHQLDMISILTLDAKISEDAPARFQGLDRFEARKQIVAELEEQSFMESIKPHKLMVPRGDRTKSVIEPMLTDQWFVAMSKPAPEGTYNPGKSITQVALDVVRDGEVRFFPENWSNTYNQWLENIQDWCISRQLWWGHQIPAWYAEDGQIFVARTEEEAQIKAKKAGVTGPLRRDDDVLDTWFSAALVPFTTMGWPAETEDFKRYMPSNVLVTGFDIIFFWVARMIMMSMHLTGQVPFRHVYVHGLILDAYGQKMSKSKGNTLDPVDLIDGVDLDTLVAKRTSGLMNPKQAGKIEKDTRKAFPDGIASYGADALRFTMSAYATLGRNMNFDLKRCEGYRNFCNKLWNASRFVLMNVPDAAAVTQEDNELSFADRWITSRLQQTLQDIQKGFNEYRFDMIANAIYRFVWDEYCDWYVELAKVQIQRGHQAQQNGTRRTLIRVLEAILRMAHPIIPFITEALWQKVATVAGKKAAGATASISVQPYPLANSELIDEAAETQVATLKAQVEAIRALRGEMNLSPAQKVPLFAEGDADMLNLHAPYLMALAKLGEVQVVELLPDLGAPVQILDNTRLMLNVEIDKEAELARLAKEAQRLEGEIAKAQGKLSNEGFVARAPGHVIEQEKERLAQFTERLEGIRGQQAKLQ</sequence>
<dbReference type="EMBL" id="CP003915">
    <property type="protein sequence ID" value="AHG63865.1"/>
    <property type="molecule type" value="Genomic_DNA"/>
</dbReference>
<evidence type="ECO:0000256" key="6">
    <source>
        <dbReference type="ARBA" id="ARBA00022917"/>
    </source>
</evidence>
<evidence type="ECO:0000256" key="2">
    <source>
        <dbReference type="ARBA" id="ARBA00022490"/>
    </source>
</evidence>
<dbReference type="NCBIfam" id="TIGR00422">
    <property type="entry name" value="valS"/>
    <property type="match status" value="1"/>
</dbReference>
<dbReference type="CDD" id="cd00817">
    <property type="entry name" value="ValRS_core"/>
    <property type="match status" value="1"/>
</dbReference>
<dbReference type="InterPro" id="IPR037118">
    <property type="entry name" value="Val-tRNA_synth_C_sf"/>
</dbReference>
<dbReference type="AlphaFoldDB" id="W0PF05"/>
<dbReference type="PATRIC" id="fig|1247726.3.peg.1966"/>
<keyword evidence="16" id="KW-1185">Reference proteome</keyword>
<dbReference type="EC" id="6.1.1.9" evidence="11"/>
<evidence type="ECO:0000256" key="1">
    <source>
        <dbReference type="ARBA" id="ARBA00004496"/>
    </source>
</evidence>
<dbReference type="GO" id="GO:0004832">
    <property type="term" value="F:valine-tRNA ligase activity"/>
    <property type="evidence" value="ECO:0007669"/>
    <property type="project" value="UniProtKB-UniRule"/>
</dbReference>
<dbReference type="InterPro" id="IPR002300">
    <property type="entry name" value="aa-tRNA-synth_Ia"/>
</dbReference>
<keyword evidence="8 11" id="KW-0030">Aminoacyl-tRNA synthetase</keyword>
<dbReference type="Pfam" id="PF10458">
    <property type="entry name" value="Val_tRNA-synt_C"/>
    <property type="match status" value="1"/>
</dbReference>
<name>W0PF05_ADVMD</name>
<dbReference type="FunFam" id="1.10.287.380:FF:000001">
    <property type="entry name" value="Valine--tRNA ligase"/>
    <property type="match status" value="1"/>
</dbReference>
<dbReference type="GO" id="GO:0005524">
    <property type="term" value="F:ATP binding"/>
    <property type="evidence" value="ECO:0007669"/>
    <property type="project" value="UniProtKB-UniRule"/>
</dbReference>
<dbReference type="PRINTS" id="PR00986">
    <property type="entry name" value="TRNASYNTHVAL"/>
</dbReference>
<dbReference type="SUPFAM" id="SSF47323">
    <property type="entry name" value="Anticodon-binding domain of a subclass of class I aminoacyl-tRNA synthetases"/>
    <property type="match status" value="1"/>
</dbReference>
<feature type="domain" description="Methionyl/Valyl/Leucyl/Isoleucyl-tRNA synthetase anticodon-binding" evidence="13">
    <location>
        <begin position="674"/>
        <end position="827"/>
    </location>
</feature>
<keyword evidence="7 11" id="KW-0175">Coiled coil</keyword>
<comment type="subunit">
    <text evidence="11">Monomer.</text>
</comment>
<evidence type="ECO:0000313" key="15">
    <source>
        <dbReference type="EMBL" id="AHG63865.1"/>
    </source>
</evidence>
<comment type="function">
    <text evidence="11">Catalyzes the attachment of valine to tRNA(Val). As ValRS can inadvertently accommodate and process structurally similar amino acids such as threonine, to avoid such errors, it has a 'posttransfer' editing activity that hydrolyzes mischarged Thr-tRNA(Val) in a tRNA-dependent manner.</text>
</comment>
<accession>W0PF05</accession>
<dbReference type="Pfam" id="PF08264">
    <property type="entry name" value="Anticodon_1"/>
    <property type="match status" value="1"/>
</dbReference>
<dbReference type="PANTHER" id="PTHR11946">
    <property type="entry name" value="VALYL-TRNA SYNTHETASES"/>
    <property type="match status" value="1"/>
</dbReference>
<dbReference type="Proteomes" id="UP000019095">
    <property type="component" value="Chromosome"/>
</dbReference>
<dbReference type="SUPFAM" id="SSF50677">
    <property type="entry name" value="ValRS/IleRS/LeuRS editing domain"/>
    <property type="match status" value="1"/>
</dbReference>
<comment type="domain">
    <text evidence="11">The C-terminal coiled-coil domain is crucial for aminoacylation activity.</text>
</comment>
<dbReference type="Pfam" id="PF00133">
    <property type="entry name" value="tRNA-synt_1"/>
    <property type="match status" value="1"/>
</dbReference>
<dbReference type="Gene3D" id="1.10.730.10">
    <property type="entry name" value="Isoleucyl-tRNA Synthetase, Domain 1"/>
    <property type="match status" value="1"/>
</dbReference>
<dbReference type="HOGENOM" id="CLU_001493_0_2_4"/>
<dbReference type="InterPro" id="IPR013155">
    <property type="entry name" value="M/V/L/I-tRNA-synth_anticd-bd"/>
</dbReference>
<dbReference type="CDD" id="cd07962">
    <property type="entry name" value="Anticodon_Ia_Val"/>
    <property type="match status" value="1"/>
</dbReference>
<evidence type="ECO:0000259" key="12">
    <source>
        <dbReference type="Pfam" id="PF00133"/>
    </source>
</evidence>
<dbReference type="NCBIfam" id="NF004349">
    <property type="entry name" value="PRK05729.1"/>
    <property type="match status" value="1"/>
</dbReference>
<protein>
    <recommendedName>
        <fullName evidence="11">Valine--tRNA ligase</fullName>
        <ecNumber evidence="11">6.1.1.9</ecNumber>
    </recommendedName>
    <alternativeName>
        <fullName evidence="11">Valyl-tRNA synthetase</fullName>
        <shortName evidence="11">ValRS</shortName>
    </alternativeName>
</protein>
<evidence type="ECO:0000256" key="5">
    <source>
        <dbReference type="ARBA" id="ARBA00022840"/>
    </source>
</evidence>
<dbReference type="InterPro" id="IPR001412">
    <property type="entry name" value="aa-tRNA-synth_I_CS"/>
</dbReference>
<keyword evidence="2 11" id="KW-0963">Cytoplasm</keyword>
<dbReference type="Gene3D" id="3.40.50.620">
    <property type="entry name" value="HUPs"/>
    <property type="match status" value="2"/>
</dbReference>
<dbReference type="InterPro" id="IPR014729">
    <property type="entry name" value="Rossmann-like_a/b/a_fold"/>
</dbReference>
<dbReference type="FunFam" id="3.40.50.620:FF:000020">
    <property type="entry name" value="Valine--tRNA ligase, mitochondrial"/>
    <property type="match status" value="1"/>
</dbReference>
<evidence type="ECO:0000313" key="16">
    <source>
        <dbReference type="Proteomes" id="UP000019095"/>
    </source>
</evidence>
<feature type="domain" description="Aminoacyl-tRNA synthetase class Ia" evidence="12">
    <location>
        <begin position="23"/>
        <end position="632"/>
    </location>
</feature>
<dbReference type="HAMAP" id="MF_02004">
    <property type="entry name" value="Val_tRNA_synth_type1"/>
    <property type="match status" value="1"/>
</dbReference>
<dbReference type="Gene3D" id="1.10.287.380">
    <property type="entry name" value="Valyl-tRNA synthetase, C-terminal domain"/>
    <property type="match status" value="1"/>
</dbReference>
<comment type="domain">
    <text evidence="11">ValRS has two distinct active sites: one for aminoacylation and one for editing. The misactivated threonine is translocated from the active site to the editing site.</text>
</comment>
<dbReference type="InterPro" id="IPR009008">
    <property type="entry name" value="Val/Leu/Ile-tRNA-synth_edit"/>
</dbReference>
<organism evidence="15 16">
    <name type="scientific">Advenella mimigardefordensis (strain DSM 17166 / LMG 22922 / DPN7)</name>
    <dbReference type="NCBI Taxonomy" id="1247726"/>
    <lineage>
        <taxon>Bacteria</taxon>
        <taxon>Pseudomonadati</taxon>
        <taxon>Pseudomonadota</taxon>
        <taxon>Betaproteobacteria</taxon>
        <taxon>Burkholderiales</taxon>
        <taxon>Alcaligenaceae</taxon>
    </lineage>
</organism>
<comment type="catalytic activity">
    <reaction evidence="9 11">
        <text>tRNA(Val) + L-valine + ATP = L-valyl-tRNA(Val) + AMP + diphosphate</text>
        <dbReference type="Rhea" id="RHEA:10704"/>
        <dbReference type="Rhea" id="RHEA-COMP:9672"/>
        <dbReference type="Rhea" id="RHEA-COMP:9708"/>
        <dbReference type="ChEBI" id="CHEBI:30616"/>
        <dbReference type="ChEBI" id="CHEBI:33019"/>
        <dbReference type="ChEBI" id="CHEBI:57762"/>
        <dbReference type="ChEBI" id="CHEBI:78442"/>
        <dbReference type="ChEBI" id="CHEBI:78537"/>
        <dbReference type="ChEBI" id="CHEBI:456215"/>
        <dbReference type="EC" id="6.1.1.9"/>
    </reaction>
</comment>
<evidence type="ECO:0000256" key="7">
    <source>
        <dbReference type="ARBA" id="ARBA00023054"/>
    </source>
</evidence>
<dbReference type="RefSeq" id="WP_025372501.1">
    <property type="nucleotide sequence ID" value="NZ_CP003915.1"/>
</dbReference>
<keyword evidence="5 11" id="KW-0067">ATP-binding</keyword>
<proteinExistence type="inferred from homology"/>
<evidence type="ECO:0000256" key="8">
    <source>
        <dbReference type="ARBA" id="ARBA00023146"/>
    </source>
</evidence>
<dbReference type="GO" id="GO:0005829">
    <property type="term" value="C:cytosol"/>
    <property type="evidence" value="ECO:0007669"/>
    <property type="project" value="TreeGrafter"/>
</dbReference>
<dbReference type="InterPro" id="IPR033705">
    <property type="entry name" value="Anticodon_Ia_Val"/>
</dbReference>
<reference evidence="15 16" key="1">
    <citation type="journal article" date="2014" name="Microbiology">
        <title>Unravelling the complete genome sequence of Advenella mimigardefordensis strain DPN7T and novel insights in the catabolism of the xenobiotic polythioester precursor 3,3'-dithiodipropionate.</title>
        <authorList>
            <person name="Wubbeler J.H."/>
            <person name="Hiessl S."/>
            <person name="Schuldes J."/>
            <person name="Thurmer A."/>
            <person name="Daniel R."/>
            <person name="Steinbuchel A."/>
        </authorList>
    </citation>
    <scope>NUCLEOTIDE SEQUENCE [LARGE SCALE GENOMIC DNA]</scope>
    <source>
        <strain evidence="16">DSM 17166 / LMG 22922 / DPN7</strain>
    </source>
</reference>
<dbReference type="InterPro" id="IPR002303">
    <property type="entry name" value="Valyl-tRNA_ligase"/>
</dbReference>
<dbReference type="SUPFAM" id="SSF52374">
    <property type="entry name" value="Nucleotidylyl transferase"/>
    <property type="match status" value="1"/>
</dbReference>
<gene>
    <name evidence="11 15" type="primary">valS</name>
    <name evidence="15" type="ORF">MIM_c17840</name>
</gene>
<dbReference type="eggNOG" id="COG0525">
    <property type="taxonomic scope" value="Bacteria"/>
</dbReference>
<dbReference type="PROSITE" id="PS00178">
    <property type="entry name" value="AA_TRNA_LIGASE_I"/>
    <property type="match status" value="1"/>
</dbReference>
<dbReference type="FunFam" id="1.10.730.10:FF:000009">
    <property type="entry name" value="Valine--tRNA ligase, mitochondrial"/>
    <property type="match status" value="1"/>
</dbReference>
<feature type="domain" description="Valyl-tRNA synthetase tRNA-binding arm" evidence="14">
    <location>
        <begin position="883"/>
        <end position="945"/>
    </location>
</feature>